<sequence length="273" mass="31884">MHHDEFQLHIDAQKLRSQVKNHRQKQKALCKKIRHWATSHYDTVDELQKQIHDYHSRYVRPEHISQDQNSNIKTAFSLLAHTMCENFKSMPLEDRRDFIRSILEEQESLEESNDESPTAKCFLTICHVERAMDNLRSAELPDIVSDVVMFASQEGDGMKSKHPIMPFIVSDWIRQGFRTKDTRGMRYSEQVMSFAASIWNVGTSGLYRLLTGPGNKNTGTFDTDQMLHNLPLPSTSTLQKRDRHLMKLHGNDRSRVCTFMMDEFRRMNPQDSN</sequence>
<protein>
    <submittedName>
        <fullName evidence="1">Uncharacterized protein</fullName>
    </submittedName>
</protein>
<gene>
    <name evidence="1" type="ORF">GTHE00462_LOCUS6334</name>
</gene>
<evidence type="ECO:0000313" key="1">
    <source>
        <dbReference type="EMBL" id="CAE2266553.1"/>
    </source>
</evidence>
<reference evidence="1" key="1">
    <citation type="submission" date="2021-01" db="EMBL/GenBank/DDBJ databases">
        <authorList>
            <person name="Corre E."/>
            <person name="Pelletier E."/>
            <person name="Niang G."/>
            <person name="Scheremetjew M."/>
            <person name="Finn R."/>
            <person name="Kale V."/>
            <person name="Holt S."/>
            <person name="Cochrane G."/>
            <person name="Meng A."/>
            <person name="Brown T."/>
            <person name="Cohen L."/>
        </authorList>
    </citation>
    <scope>NUCLEOTIDE SEQUENCE</scope>
    <source>
        <strain evidence="1">CCMP 2712</strain>
    </source>
</reference>
<organism evidence="1">
    <name type="scientific">Guillardia theta</name>
    <name type="common">Cryptophyte</name>
    <name type="synonym">Cryptomonas phi</name>
    <dbReference type="NCBI Taxonomy" id="55529"/>
    <lineage>
        <taxon>Eukaryota</taxon>
        <taxon>Cryptophyceae</taxon>
        <taxon>Pyrenomonadales</taxon>
        <taxon>Geminigeraceae</taxon>
        <taxon>Guillardia</taxon>
    </lineage>
</organism>
<name>A0A7S4JKJ6_GUITH</name>
<dbReference type="AlphaFoldDB" id="A0A7S4JKJ6"/>
<proteinExistence type="predicted"/>
<accession>A0A7S4JKJ6</accession>
<dbReference type="EMBL" id="HBKN01008014">
    <property type="protein sequence ID" value="CAE2266553.1"/>
    <property type="molecule type" value="Transcribed_RNA"/>
</dbReference>